<evidence type="ECO:0000256" key="1">
    <source>
        <dbReference type="SAM" id="SignalP"/>
    </source>
</evidence>
<dbReference type="Proteomes" id="UP000031307">
    <property type="component" value="Unassembled WGS sequence"/>
</dbReference>
<organism evidence="2 3">
    <name type="scientific">Parachlamydia acanthamoebae</name>
    <dbReference type="NCBI Taxonomy" id="83552"/>
    <lineage>
        <taxon>Bacteria</taxon>
        <taxon>Pseudomonadati</taxon>
        <taxon>Chlamydiota</taxon>
        <taxon>Chlamydiia</taxon>
        <taxon>Parachlamydiales</taxon>
        <taxon>Parachlamydiaceae</taxon>
        <taxon>Parachlamydia</taxon>
    </lineage>
</organism>
<evidence type="ECO:0000313" key="2">
    <source>
        <dbReference type="EMBL" id="KIA76876.1"/>
    </source>
</evidence>
<reference evidence="2 3" key="1">
    <citation type="journal article" date="2014" name="Mol. Biol. Evol.">
        <title>Massive expansion of Ubiquitination-related gene families within the Chlamydiae.</title>
        <authorList>
            <person name="Domman D."/>
            <person name="Collingro A."/>
            <person name="Lagkouvardos I."/>
            <person name="Gehre L."/>
            <person name="Weinmaier T."/>
            <person name="Rattei T."/>
            <person name="Subtil A."/>
            <person name="Horn M."/>
        </authorList>
    </citation>
    <scope>NUCLEOTIDE SEQUENCE [LARGE SCALE GENOMIC DNA]</scope>
    <source>
        <strain evidence="2 3">OEW1</strain>
    </source>
</reference>
<evidence type="ECO:0000313" key="3">
    <source>
        <dbReference type="Proteomes" id="UP000031307"/>
    </source>
</evidence>
<dbReference type="EMBL" id="JSAM01000099">
    <property type="protein sequence ID" value="KIA76876.1"/>
    <property type="molecule type" value="Genomic_DNA"/>
</dbReference>
<sequence>MMIKRFFILFMLSISLLKADVQKTESISQEDFKKLESFFDYLIHHSSIGYSLCGEKPVSIEIFPTLSEIPIPYSVNIFLYHQGYSIEWNGLNTWKLYAHLFSSKKFAFRFIEGCNKIVFVNKCAAKEVIEENLDLFHKYLDRTKSADEFLEELCNPKKNDYMLNPHTTILGILLGYGRNNAIAFSNKSCIQKLEPLDLAEQNICLRPFLLPGCLIINNGTNEKENAHILQTLKSARKCLQKKLRKVIALKRF</sequence>
<dbReference type="AlphaFoldDB" id="A0A0C1BZK7"/>
<dbReference type="PATRIC" id="fig|83552.4.peg.1930"/>
<protein>
    <submittedName>
        <fullName evidence="2">Uncharacterized protein</fullName>
    </submittedName>
</protein>
<name>A0A0C1BZK7_9BACT</name>
<comment type="caution">
    <text evidence="2">The sequence shown here is derived from an EMBL/GenBank/DDBJ whole genome shotgun (WGS) entry which is preliminary data.</text>
</comment>
<gene>
    <name evidence="2" type="ORF">DB43_HD00020</name>
</gene>
<proteinExistence type="predicted"/>
<dbReference type="RefSeq" id="WP_155118720.1">
    <property type="nucleotide sequence ID" value="NZ_JSAM01000099.1"/>
</dbReference>
<accession>A0A0C1BZK7</accession>
<feature type="chain" id="PRO_5002128975" evidence="1">
    <location>
        <begin position="20"/>
        <end position="252"/>
    </location>
</feature>
<keyword evidence="1" id="KW-0732">Signal</keyword>
<feature type="signal peptide" evidence="1">
    <location>
        <begin position="1"/>
        <end position="19"/>
    </location>
</feature>